<name>A0A8S9YAL6_9TREM</name>
<feature type="transmembrane region" description="Helical" evidence="1">
    <location>
        <begin position="181"/>
        <end position="206"/>
    </location>
</feature>
<dbReference type="OrthoDB" id="6256667at2759"/>
<sequence>MAHKFASPADKKAPQFFIPATYKSLHATPSQPTKVSASVPGSSPATFAPPCTANHIHVADRQNSVAGQTNRGITVNNIGPKVGTEVSKPGSSTQSSFLLASPSGVLDLSHYNYVPVAGKVAVKTAPKPPNGDLTNQLQLDEADLGAGGQDRLIRFLEDKRVADDDNGGELEDLQMPRLRKVLNIIFVTLGVCFLLAVIIVILYTTIAT</sequence>
<keyword evidence="1" id="KW-1133">Transmembrane helix</keyword>
<keyword evidence="3" id="KW-1185">Reference proteome</keyword>
<dbReference type="EMBL" id="JTDE01022113">
    <property type="protein sequence ID" value="KAF7232053.1"/>
    <property type="molecule type" value="Genomic_DNA"/>
</dbReference>
<evidence type="ECO:0000313" key="2">
    <source>
        <dbReference type="EMBL" id="KAF7232053.1"/>
    </source>
</evidence>
<protein>
    <submittedName>
        <fullName evidence="2">Uncharacterized protein</fullName>
    </submittedName>
</protein>
<organism evidence="2 3">
    <name type="scientific">Paragonimus skrjabini miyazakii</name>
    <dbReference type="NCBI Taxonomy" id="59628"/>
    <lineage>
        <taxon>Eukaryota</taxon>
        <taxon>Metazoa</taxon>
        <taxon>Spiralia</taxon>
        <taxon>Lophotrochozoa</taxon>
        <taxon>Platyhelminthes</taxon>
        <taxon>Trematoda</taxon>
        <taxon>Digenea</taxon>
        <taxon>Plagiorchiida</taxon>
        <taxon>Troglotremata</taxon>
        <taxon>Troglotrematidae</taxon>
        <taxon>Paragonimus</taxon>
    </lineage>
</organism>
<keyword evidence="1" id="KW-0472">Membrane</keyword>
<dbReference type="AlphaFoldDB" id="A0A8S9YAL6"/>
<keyword evidence="1" id="KW-0812">Transmembrane</keyword>
<accession>A0A8S9YAL6</accession>
<proteinExistence type="predicted"/>
<dbReference type="Proteomes" id="UP000822476">
    <property type="component" value="Unassembled WGS sequence"/>
</dbReference>
<comment type="caution">
    <text evidence="2">The sequence shown here is derived from an EMBL/GenBank/DDBJ whole genome shotgun (WGS) entry which is preliminary data.</text>
</comment>
<gene>
    <name evidence="2" type="ORF">EG68_08467</name>
</gene>
<evidence type="ECO:0000256" key="1">
    <source>
        <dbReference type="SAM" id="Phobius"/>
    </source>
</evidence>
<reference evidence="2" key="1">
    <citation type="submission" date="2019-07" db="EMBL/GenBank/DDBJ databases">
        <title>Annotation for the trematode Paragonimus miyazaki's.</title>
        <authorList>
            <person name="Choi Y.-J."/>
        </authorList>
    </citation>
    <scope>NUCLEOTIDE SEQUENCE</scope>
    <source>
        <strain evidence="2">Japan</strain>
    </source>
</reference>
<evidence type="ECO:0000313" key="3">
    <source>
        <dbReference type="Proteomes" id="UP000822476"/>
    </source>
</evidence>